<sequence>MGAIAFARYRGYPCGTSEKMQVGSGIILLFTSILFLSFIKIQYAFALLALAAAPALAQTDPGTPPATPDPGVAPAAEPLWRNQAKAALNLN</sequence>
<evidence type="ECO:0000313" key="2">
    <source>
        <dbReference type="EMBL" id="OGX90427.1"/>
    </source>
</evidence>
<keyword evidence="1" id="KW-1133">Transmembrane helix</keyword>
<accession>A0A1G1THT2</accession>
<feature type="transmembrane region" description="Helical" evidence="1">
    <location>
        <begin position="20"/>
        <end position="39"/>
    </location>
</feature>
<proteinExistence type="predicted"/>
<organism evidence="2 3">
    <name type="scientific">Hymenobacter coccineus</name>
    <dbReference type="NCBI Taxonomy" id="1908235"/>
    <lineage>
        <taxon>Bacteria</taxon>
        <taxon>Pseudomonadati</taxon>
        <taxon>Bacteroidota</taxon>
        <taxon>Cytophagia</taxon>
        <taxon>Cytophagales</taxon>
        <taxon>Hymenobacteraceae</taxon>
        <taxon>Hymenobacter</taxon>
    </lineage>
</organism>
<protein>
    <submittedName>
        <fullName evidence="2">Uncharacterized protein</fullName>
    </submittedName>
</protein>
<dbReference type="AlphaFoldDB" id="A0A1G1THT2"/>
<comment type="caution">
    <text evidence="2">The sequence shown here is derived from an EMBL/GenBank/DDBJ whole genome shotgun (WGS) entry which is preliminary data.</text>
</comment>
<reference evidence="2 3" key="1">
    <citation type="submission" date="2016-08" db="EMBL/GenBank/DDBJ databases">
        <title>Hymenobacter coccineus sp. nov., Hymenobacter lapidarius sp. nov. and Hymenobacter glacialis sp. nov., isolated from Antarctic soil.</title>
        <authorList>
            <person name="Sedlacek I."/>
            <person name="Kralova S."/>
            <person name="Kyrova K."/>
            <person name="Maslanova I."/>
            <person name="Stankova E."/>
            <person name="Vrbovska V."/>
            <person name="Nemec M."/>
            <person name="Bartak M."/>
            <person name="Svec P."/>
            <person name="Busse H.-J."/>
            <person name="Pantucek R."/>
        </authorList>
    </citation>
    <scope>NUCLEOTIDE SEQUENCE [LARGE SCALE GENOMIC DNA]</scope>
    <source>
        <strain evidence="2 3">CCM 8649</strain>
    </source>
</reference>
<keyword evidence="1" id="KW-0812">Transmembrane</keyword>
<name>A0A1G1THT2_9BACT</name>
<gene>
    <name evidence="2" type="ORF">BEN49_22765</name>
</gene>
<keyword evidence="3" id="KW-1185">Reference proteome</keyword>
<dbReference type="Proteomes" id="UP000177506">
    <property type="component" value="Unassembled WGS sequence"/>
</dbReference>
<evidence type="ECO:0000256" key="1">
    <source>
        <dbReference type="SAM" id="Phobius"/>
    </source>
</evidence>
<keyword evidence="1" id="KW-0472">Membrane</keyword>
<dbReference type="EMBL" id="MDZA01000148">
    <property type="protein sequence ID" value="OGX90427.1"/>
    <property type="molecule type" value="Genomic_DNA"/>
</dbReference>
<evidence type="ECO:0000313" key="3">
    <source>
        <dbReference type="Proteomes" id="UP000177506"/>
    </source>
</evidence>